<sequence length="85" mass="9428">MSGTESLPNITPKLEERLYPEMRYYSSSASSTTSEQSGWITSRSSSIASSIDVNNPATSVAVNIESIEKRLFGNTECKSKRKYIK</sequence>
<evidence type="ECO:0000313" key="2">
    <source>
        <dbReference type="Proteomes" id="UP001162164"/>
    </source>
</evidence>
<evidence type="ECO:0000313" key="1">
    <source>
        <dbReference type="EMBL" id="KAJ8979609.1"/>
    </source>
</evidence>
<dbReference type="Proteomes" id="UP001162164">
    <property type="component" value="Unassembled WGS sequence"/>
</dbReference>
<accession>A0ABQ9JMZ2</accession>
<organism evidence="1 2">
    <name type="scientific">Molorchus minor</name>
    <dbReference type="NCBI Taxonomy" id="1323400"/>
    <lineage>
        <taxon>Eukaryota</taxon>
        <taxon>Metazoa</taxon>
        <taxon>Ecdysozoa</taxon>
        <taxon>Arthropoda</taxon>
        <taxon>Hexapoda</taxon>
        <taxon>Insecta</taxon>
        <taxon>Pterygota</taxon>
        <taxon>Neoptera</taxon>
        <taxon>Endopterygota</taxon>
        <taxon>Coleoptera</taxon>
        <taxon>Polyphaga</taxon>
        <taxon>Cucujiformia</taxon>
        <taxon>Chrysomeloidea</taxon>
        <taxon>Cerambycidae</taxon>
        <taxon>Lamiinae</taxon>
        <taxon>Monochamini</taxon>
        <taxon>Molorchus</taxon>
    </lineage>
</organism>
<comment type="caution">
    <text evidence="1">The sequence shown here is derived from an EMBL/GenBank/DDBJ whole genome shotgun (WGS) entry which is preliminary data.</text>
</comment>
<gene>
    <name evidence="1" type="ORF">NQ317_010512</name>
</gene>
<protein>
    <submittedName>
        <fullName evidence="1">Uncharacterized protein</fullName>
    </submittedName>
</protein>
<dbReference type="EMBL" id="JAPWTJ010000327">
    <property type="protein sequence ID" value="KAJ8979609.1"/>
    <property type="molecule type" value="Genomic_DNA"/>
</dbReference>
<keyword evidence="2" id="KW-1185">Reference proteome</keyword>
<reference evidence="1" key="1">
    <citation type="journal article" date="2023" name="Insect Mol. Biol.">
        <title>Genome sequencing provides insights into the evolution of gene families encoding plant cell wall-degrading enzymes in longhorned beetles.</title>
        <authorList>
            <person name="Shin N.R."/>
            <person name="Okamura Y."/>
            <person name="Kirsch R."/>
            <person name="Pauchet Y."/>
        </authorList>
    </citation>
    <scope>NUCLEOTIDE SEQUENCE</scope>
    <source>
        <strain evidence="1">MMC_N1</strain>
    </source>
</reference>
<proteinExistence type="predicted"/>
<name>A0ABQ9JMZ2_9CUCU</name>